<reference evidence="3" key="1">
    <citation type="submission" date="2017-04" db="EMBL/GenBank/DDBJ databases">
        <authorList>
            <person name="Criscuolo A."/>
        </authorList>
    </citation>
    <scope>NUCLEOTIDE SEQUENCE [LARGE SCALE GENOMIC DNA]</scope>
</reference>
<evidence type="ECO:0000313" key="2">
    <source>
        <dbReference type="EMBL" id="SMD78908.1"/>
    </source>
</evidence>
<dbReference type="EMBL" id="FWZD01000033">
    <property type="protein sequence ID" value="SMD78908.1"/>
    <property type="molecule type" value="Genomic_DNA"/>
</dbReference>
<organism evidence="2 3">
    <name type="scientific">Bacillus mobilis</name>
    <dbReference type="NCBI Taxonomy" id="2026190"/>
    <lineage>
        <taxon>Bacteria</taxon>
        <taxon>Bacillati</taxon>
        <taxon>Bacillota</taxon>
        <taxon>Bacilli</taxon>
        <taxon>Bacillales</taxon>
        <taxon>Bacillaceae</taxon>
        <taxon>Bacillus</taxon>
        <taxon>Bacillus cereus group</taxon>
    </lineage>
</organism>
<protein>
    <submittedName>
        <fullName evidence="2">TraM recognition site of TraD and TraG</fullName>
    </submittedName>
</protein>
<evidence type="ECO:0000259" key="1">
    <source>
        <dbReference type="Pfam" id="PF12696"/>
    </source>
</evidence>
<dbReference type="AlphaFoldDB" id="A0A1Y5Z2U9"/>
<proteinExistence type="predicted"/>
<dbReference type="Proteomes" id="UP000194439">
    <property type="component" value="Unassembled WGS sequence"/>
</dbReference>
<gene>
    <name evidence="2" type="ORF">BACERE00185_01047</name>
</gene>
<evidence type="ECO:0000313" key="3">
    <source>
        <dbReference type="Proteomes" id="UP000194439"/>
    </source>
</evidence>
<dbReference type="Gene3D" id="3.40.50.300">
    <property type="entry name" value="P-loop containing nucleotide triphosphate hydrolases"/>
    <property type="match status" value="1"/>
</dbReference>
<sequence length="465" mass="52260">MEFGGILLVNTAKGELSDLSDVFGKLCLYAVQNAVFRRKPNVSPYHPVLVDEFADYIYKAFKSFPAQSRKYKAPLIVIAQTISQLAIEHGPRFMDILLGTFRNKLVYGDVTNEDAKLFSKLMGTKTIYEAREGDQEIDMVTAETKTQSTRRTSYSYSKTEVPILSENDILIQKAFQCAAKIVKDNAPQGGIQVNANFVPASEFKTAKIQVDAEAAAYWLKIREESLNTEIKYDDYVTDTDVDSEETVIEELSTPKTAPTAIEGWLQTLNPDTYDFYSNEDDTDNEGELTNNQSVQGYLRNSAPKLEKEDATASIAASNTTEPTKINQVIDIQKENVLDTIKHREPIEFNNKAPVITETPIEVPRAKHTPQYREPAYTSTVTHNQQEQEIQRTAEINGKNTTSNLTMQWLQQMAATVPQDDENTLPLDEFEGGSRLHNRKVAEVTPESAAIKDKLSQYIEGDIDRD</sequence>
<dbReference type="Pfam" id="PF12696">
    <property type="entry name" value="TraG-D_C"/>
    <property type="match status" value="1"/>
</dbReference>
<accession>A0A1Y5Z2U9</accession>
<dbReference type="InterPro" id="IPR027417">
    <property type="entry name" value="P-loop_NTPase"/>
</dbReference>
<dbReference type="SUPFAM" id="SSF52540">
    <property type="entry name" value="P-loop containing nucleoside triphosphate hydrolases"/>
    <property type="match status" value="1"/>
</dbReference>
<dbReference type="InterPro" id="IPR032689">
    <property type="entry name" value="TraG-D_C"/>
</dbReference>
<feature type="domain" description="TraD/TraG TraM recognition site" evidence="1">
    <location>
        <begin position="49"/>
        <end position="169"/>
    </location>
</feature>
<dbReference type="CDD" id="cd01127">
    <property type="entry name" value="TrwB_TraG_TraD_VirD4"/>
    <property type="match status" value="1"/>
</dbReference>
<name>A0A1Y5Z2U9_9BACI</name>